<sequence>MLKSNLNRINRHLPKFTKIRLIKTSFKNITQYRKVRKFESDSYKKYNPPQRDLFEPSFPSIMLPTRFQKEQKWTKKKTRMGAIGVKMGCISIWDGHGVIQPCTVIKFDNLQIIKIHNFVNKLDLAKVVLGCGQKNWNRIDPCNRRLFEEAGVAYKAHLKEFQVSKDGLAPVGTAITVRHFLPGQLVDAKSTTF</sequence>
<keyword evidence="2" id="KW-1185">Reference proteome</keyword>
<name>A0ABV2AUK6_9EUKA</name>
<evidence type="ECO:0000313" key="2">
    <source>
        <dbReference type="Proteomes" id="UP001439008"/>
    </source>
</evidence>
<dbReference type="InterPro" id="IPR019927">
    <property type="entry name" value="Ribosomal_uL3_bac/org-type"/>
</dbReference>
<dbReference type="PANTHER" id="PTHR11229">
    <property type="entry name" value="50S RIBOSOMAL PROTEIN L3"/>
    <property type="match status" value="1"/>
</dbReference>
<dbReference type="Gene3D" id="2.40.30.10">
    <property type="entry name" value="Translation factors"/>
    <property type="match status" value="1"/>
</dbReference>
<organism evidence="1 2">
    <name type="scientific">Bonamia ostreae</name>
    <dbReference type="NCBI Taxonomy" id="126728"/>
    <lineage>
        <taxon>Eukaryota</taxon>
        <taxon>Sar</taxon>
        <taxon>Rhizaria</taxon>
        <taxon>Endomyxa</taxon>
        <taxon>Ascetosporea</taxon>
        <taxon>Haplosporida</taxon>
        <taxon>Bonamia</taxon>
    </lineage>
</organism>
<evidence type="ECO:0000313" key="1">
    <source>
        <dbReference type="EMBL" id="MES1923340.1"/>
    </source>
</evidence>
<reference evidence="1 2" key="1">
    <citation type="journal article" date="2024" name="BMC Biol.">
        <title>Comparative genomics of Ascetosporea gives new insight into the evolutionary basis for animal parasitism in Rhizaria.</title>
        <authorList>
            <person name="Hiltunen Thoren M."/>
            <person name="Onut-Brannstrom I."/>
            <person name="Alfjorden A."/>
            <person name="Peckova H."/>
            <person name="Swords F."/>
            <person name="Hooper C."/>
            <person name="Holzer A.S."/>
            <person name="Bass D."/>
            <person name="Burki F."/>
        </authorList>
    </citation>
    <scope>NUCLEOTIDE SEQUENCE [LARGE SCALE GENOMIC DNA]</scope>
    <source>
        <strain evidence="1">20-A016</strain>
    </source>
</reference>
<dbReference type="InterPro" id="IPR009000">
    <property type="entry name" value="Transl_B-barrel_sf"/>
</dbReference>
<accession>A0ABV2AUK6</accession>
<protein>
    <recommendedName>
        <fullName evidence="3">Ribosomal protein L14</fullName>
    </recommendedName>
</protein>
<proteinExistence type="predicted"/>
<evidence type="ECO:0008006" key="3">
    <source>
        <dbReference type="Google" id="ProtNLM"/>
    </source>
</evidence>
<comment type="caution">
    <text evidence="1">The sequence shown here is derived from an EMBL/GenBank/DDBJ whole genome shotgun (WGS) entry which is preliminary data.</text>
</comment>
<dbReference type="Proteomes" id="UP001439008">
    <property type="component" value="Unassembled WGS sequence"/>
</dbReference>
<dbReference type="EMBL" id="JBDODL010005706">
    <property type="protein sequence ID" value="MES1923340.1"/>
    <property type="molecule type" value="Genomic_DNA"/>
</dbReference>
<gene>
    <name evidence="1" type="ORF">MHBO_004901</name>
</gene>
<dbReference type="PANTHER" id="PTHR11229:SF8">
    <property type="entry name" value="LARGE RIBOSOMAL SUBUNIT PROTEIN UL3M"/>
    <property type="match status" value="1"/>
</dbReference>
<dbReference type="SUPFAM" id="SSF50447">
    <property type="entry name" value="Translation proteins"/>
    <property type="match status" value="1"/>
</dbReference>